<keyword evidence="10" id="KW-1185">Reference proteome</keyword>
<proteinExistence type="inferred from homology"/>
<evidence type="ECO:0000256" key="3">
    <source>
        <dbReference type="ARBA" id="ARBA00022801"/>
    </source>
</evidence>
<dbReference type="Proteomes" id="UP001517367">
    <property type="component" value="Unassembled WGS sequence"/>
</dbReference>
<dbReference type="Pfam" id="PF18962">
    <property type="entry name" value="Por_Secre_tail"/>
    <property type="match status" value="1"/>
</dbReference>
<dbReference type="InterPro" id="IPR036852">
    <property type="entry name" value="Peptidase_S8/S53_dom_sf"/>
</dbReference>
<comment type="caution">
    <text evidence="9">The sequence shown here is derived from an EMBL/GenBank/DDBJ whole genome shotgun (WGS) entry which is preliminary data.</text>
</comment>
<dbReference type="PROSITE" id="PS51892">
    <property type="entry name" value="SUBTILASE"/>
    <property type="match status" value="1"/>
</dbReference>
<dbReference type="InterPro" id="IPR026444">
    <property type="entry name" value="Secre_tail"/>
</dbReference>
<feature type="chain" id="PRO_5045892365" evidence="6">
    <location>
        <begin position="22"/>
        <end position="945"/>
    </location>
</feature>
<dbReference type="RefSeq" id="WP_171046940.1">
    <property type="nucleotide sequence ID" value="NZ_SRMP02000049.1"/>
</dbReference>
<evidence type="ECO:0000256" key="1">
    <source>
        <dbReference type="ARBA" id="ARBA00011073"/>
    </source>
</evidence>
<dbReference type="Gene3D" id="3.40.50.200">
    <property type="entry name" value="Peptidase S8/S53 domain"/>
    <property type="match status" value="1"/>
</dbReference>
<evidence type="ECO:0000259" key="7">
    <source>
        <dbReference type="Pfam" id="PF00082"/>
    </source>
</evidence>
<dbReference type="InterPro" id="IPR051048">
    <property type="entry name" value="Peptidase_S8/S53_subtilisin"/>
</dbReference>
<dbReference type="EMBL" id="SRMP02000049">
    <property type="protein sequence ID" value="MFN0293370.1"/>
    <property type="molecule type" value="Genomic_DNA"/>
</dbReference>
<gene>
    <name evidence="9" type="ORF">E5L68_018440</name>
</gene>
<dbReference type="EC" id="3.4.-.-" evidence="9"/>
<dbReference type="Gene3D" id="2.60.40.4070">
    <property type="match status" value="1"/>
</dbReference>
<dbReference type="InterPro" id="IPR015500">
    <property type="entry name" value="Peptidase_S8_subtilisin-rel"/>
</dbReference>
<name>A0ABW9JLN6_9SPHI</name>
<evidence type="ECO:0000256" key="6">
    <source>
        <dbReference type="SAM" id="SignalP"/>
    </source>
</evidence>
<feature type="active site" description="Charge relay system" evidence="5">
    <location>
        <position position="238"/>
    </location>
</feature>
<dbReference type="InterPro" id="IPR000209">
    <property type="entry name" value="Peptidase_S8/S53_dom"/>
</dbReference>
<reference evidence="9 10" key="1">
    <citation type="submission" date="2024-12" db="EMBL/GenBank/DDBJ databases">
        <authorList>
            <person name="Hu S."/>
        </authorList>
    </citation>
    <scope>NUCLEOTIDE SEQUENCE [LARGE SCALE GENOMIC DNA]</scope>
    <source>
        <strain evidence="9 10">P-25</strain>
    </source>
</reference>
<feature type="active site" description="Charge relay system" evidence="5">
    <location>
        <position position="174"/>
    </location>
</feature>
<sequence length="945" mass="101625">MKKIYLLAVFLFILFGFTVQTPTNTTKFKLPSGITSKDYLPNTLVIKFKNGARLDVATQSTAKQLSANGISLTVLAPVFNQNSKSEQAVINEGNYHFDRYYHAKYQGNASIETVINTLLQADNIEYAEPSYIHTTWYTPNDAAYTSQAYLAQVKAPQAWDVSRNSSGVVIAIVDSGSEISHQDLAGNIYYNTADPVNGIDDDGDGYVDNYSGWDFCGASASTMIGDNDPNVKSSEADHGVHVSGIASAVTDNGLGVASIAQNAKLLIVKTGADDAPRSIYKGYEGIKYAADKGAHIINCSWGGVGGGQFGQDMVNYAVSKGCLVVAAAGNSGNDIPIYPAAFEGVFAVANLNSNDTKASGSNYGAYVDIAAPGQGIYNTVYNNGYASYSGTSMAAPLVASAAALLKAKYPSYTGQQIGEMLRATADDIDAININYTGLLGKGRLNVYRALTENAASVRYQSVAITDKSLGNRAPNTEITLQFALKNFLIPVTGLTVSVSSSSAFVQVLDQNINAGNFNSLETKTDIAPVRVKVLANAPENHEVIFTLRYTANNGSYVDAESFKTVVALDYLNVAVNQVSTSLTSNGRVGYSKGNATAGLGFLYKEESMLFEAALLIAKSETQVMNNARAETVPSEDFRRQQTAAMSPSSVAAFEGTSVFTDAGSANPIGLKILSRALAFNTPVDDKYVIVEYEITNTSNADLQSIYTGLFTDWDLDDASANATQYDAAAEIAYVYAKRNASYPYAGIRLLNLVATPAYYPMSYQVANSFLADNNFSISEKYKTLTSGIHAQGLGDDTANGYDVMFTIGSGPYHIPKDGTVKVAYAFLAGDNHDELLAVGEAAKAKYKDVLAQRISKIPLEFALKQNYPNQAKTFTYIPLDLPEKTEVDITIYDVMGRKISNITKGVLEAGSYRFYLDVSRFASGVYTYKLTTPNFKQAKKMVVAR</sequence>
<evidence type="ECO:0000259" key="8">
    <source>
        <dbReference type="Pfam" id="PF18962"/>
    </source>
</evidence>
<evidence type="ECO:0000256" key="5">
    <source>
        <dbReference type="PROSITE-ProRule" id="PRU01240"/>
    </source>
</evidence>
<dbReference type="GO" id="GO:0016787">
    <property type="term" value="F:hydrolase activity"/>
    <property type="evidence" value="ECO:0007669"/>
    <property type="project" value="UniProtKB-KW"/>
</dbReference>
<evidence type="ECO:0000313" key="9">
    <source>
        <dbReference type="EMBL" id="MFN0293370.1"/>
    </source>
</evidence>
<evidence type="ECO:0000313" key="10">
    <source>
        <dbReference type="Proteomes" id="UP001517367"/>
    </source>
</evidence>
<feature type="active site" description="Charge relay system" evidence="5">
    <location>
        <position position="392"/>
    </location>
</feature>
<feature type="domain" description="Secretion system C-terminal sorting" evidence="8">
    <location>
        <begin position="867"/>
        <end position="943"/>
    </location>
</feature>
<keyword evidence="6" id="KW-0732">Signal</keyword>
<dbReference type="Pfam" id="PF00082">
    <property type="entry name" value="Peptidase_S8"/>
    <property type="match status" value="1"/>
</dbReference>
<comment type="similarity">
    <text evidence="1 5">Belongs to the peptidase S8 family.</text>
</comment>
<keyword evidence="4 5" id="KW-0720">Serine protease</keyword>
<dbReference type="NCBIfam" id="TIGR04183">
    <property type="entry name" value="Por_Secre_tail"/>
    <property type="match status" value="1"/>
</dbReference>
<dbReference type="PANTHER" id="PTHR43399">
    <property type="entry name" value="SUBTILISIN-RELATED"/>
    <property type="match status" value="1"/>
</dbReference>
<evidence type="ECO:0000256" key="4">
    <source>
        <dbReference type="ARBA" id="ARBA00022825"/>
    </source>
</evidence>
<feature type="signal peptide" evidence="6">
    <location>
        <begin position="1"/>
        <end position="21"/>
    </location>
</feature>
<keyword evidence="3 5" id="KW-0378">Hydrolase</keyword>
<protein>
    <submittedName>
        <fullName evidence="9">S8/S53 family peptidase</fullName>
        <ecNumber evidence="9">3.4.-.-</ecNumber>
    </submittedName>
</protein>
<feature type="domain" description="Peptidase S8/S53" evidence="7">
    <location>
        <begin position="166"/>
        <end position="427"/>
    </location>
</feature>
<accession>A0ABW9JLN6</accession>
<organism evidence="9 10">
    <name type="scientific">Pedobacter helvus</name>
    <dbReference type="NCBI Taxonomy" id="2563444"/>
    <lineage>
        <taxon>Bacteria</taxon>
        <taxon>Pseudomonadati</taxon>
        <taxon>Bacteroidota</taxon>
        <taxon>Sphingobacteriia</taxon>
        <taxon>Sphingobacteriales</taxon>
        <taxon>Sphingobacteriaceae</taxon>
        <taxon>Pedobacter</taxon>
    </lineage>
</organism>
<evidence type="ECO:0000256" key="2">
    <source>
        <dbReference type="ARBA" id="ARBA00022670"/>
    </source>
</evidence>
<keyword evidence="2 5" id="KW-0645">Protease</keyword>
<dbReference type="PRINTS" id="PR00723">
    <property type="entry name" value="SUBTILISIN"/>
</dbReference>
<dbReference type="PANTHER" id="PTHR43399:SF4">
    <property type="entry name" value="CELL WALL-ASSOCIATED PROTEASE"/>
    <property type="match status" value="1"/>
</dbReference>
<dbReference type="SUPFAM" id="SSF52743">
    <property type="entry name" value="Subtilisin-like"/>
    <property type="match status" value="1"/>
</dbReference>